<evidence type="ECO:0000256" key="4">
    <source>
        <dbReference type="ARBA" id="ARBA00023157"/>
    </source>
</evidence>
<dbReference type="Proteomes" id="UP000678499">
    <property type="component" value="Unassembled WGS sequence"/>
</dbReference>
<dbReference type="GO" id="GO:0048018">
    <property type="term" value="F:receptor ligand activity"/>
    <property type="evidence" value="ECO:0007669"/>
    <property type="project" value="TreeGrafter"/>
</dbReference>
<dbReference type="EMBL" id="OA885249">
    <property type="protein sequence ID" value="CAD7281818.1"/>
    <property type="molecule type" value="Genomic_DNA"/>
</dbReference>
<evidence type="ECO:0000256" key="5">
    <source>
        <dbReference type="PROSITE-ProRule" id="PRU00039"/>
    </source>
</evidence>
<dbReference type="InterPro" id="IPR006207">
    <property type="entry name" value="Cys_knot_C"/>
</dbReference>
<dbReference type="OrthoDB" id="8196271at2759"/>
<feature type="domain" description="CTCK" evidence="7">
    <location>
        <begin position="28"/>
        <end position="117"/>
    </location>
</feature>
<protein>
    <recommendedName>
        <fullName evidence="7">CTCK domain-containing protein</fullName>
    </recommendedName>
</protein>
<comment type="subcellular location">
    <subcellularLocation>
        <location evidence="1">Secreted</location>
    </subcellularLocation>
</comment>
<feature type="region of interest" description="Disordered" evidence="6">
    <location>
        <begin position="222"/>
        <end position="251"/>
    </location>
</feature>
<keyword evidence="4" id="KW-1015">Disulfide bond</keyword>
<evidence type="ECO:0000313" key="9">
    <source>
        <dbReference type="Proteomes" id="UP000678499"/>
    </source>
</evidence>
<dbReference type="GO" id="GO:0036122">
    <property type="term" value="F:BMP binding"/>
    <property type="evidence" value="ECO:0007669"/>
    <property type="project" value="TreeGrafter"/>
</dbReference>
<accession>A0A7R9BWN0</accession>
<comment type="caution">
    <text evidence="5">Lacks conserved residue(s) required for the propagation of feature annotation.</text>
</comment>
<keyword evidence="9" id="KW-1185">Reference proteome</keyword>
<dbReference type="AlphaFoldDB" id="A0A7R9BWN0"/>
<dbReference type="InterPro" id="IPR029034">
    <property type="entry name" value="Cystine-knot_cytokine"/>
</dbReference>
<evidence type="ECO:0000259" key="7">
    <source>
        <dbReference type="PROSITE" id="PS01225"/>
    </source>
</evidence>
<name>A0A7R9BWN0_9CRUS</name>
<organism evidence="8">
    <name type="scientific">Notodromas monacha</name>
    <dbReference type="NCBI Taxonomy" id="399045"/>
    <lineage>
        <taxon>Eukaryota</taxon>
        <taxon>Metazoa</taxon>
        <taxon>Ecdysozoa</taxon>
        <taxon>Arthropoda</taxon>
        <taxon>Crustacea</taxon>
        <taxon>Oligostraca</taxon>
        <taxon>Ostracoda</taxon>
        <taxon>Podocopa</taxon>
        <taxon>Podocopida</taxon>
        <taxon>Cypridocopina</taxon>
        <taxon>Cypridoidea</taxon>
        <taxon>Cyprididae</taxon>
        <taxon>Notodromas</taxon>
    </lineage>
</organism>
<dbReference type="PANTHER" id="PTHR15283:SF5">
    <property type="entry name" value="NEUROBLASTOMA SUPPRESSOR OF TUMORIGENICITY 1"/>
    <property type="match status" value="1"/>
</dbReference>
<dbReference type="GO" id="GO:0009887">
    <property type="term" value="P:animal organ morphogenesis"/>
    <property type="evidence" value="ECO:0007669"/>
    <property type="project" value="TreeGrafter"/>
</dbReference>
<evidence type="ECO:0000256" key="3">
    <source>
        <dbReference type="ARBA" id="ARBA00022729"/>
    </source>
</evidence>
<dbReference type="PROSITE" id="PS01225">
    <property type="entry name" value="CTCK_2"/>
    <property type="match status" value="1"/>
</dbReference>
<evidence type="ECO:0000256" key="6">
    <source>
        <dbReference type="SAM" id="MobiDB-lite"/>
    </source>
</evidence>
<keyword evidence="2" id="KW-0964">Secreted</keyword>
<proteinExistence type="predicted"/>
<gene>
    <name evidence="8" type="ORF">NMOB1V02_LOCUS9454</name>
</gene>
<evidence type="ECO:0000256" key="2">
    <source>
        <dbReference type="ARBA" id="ARBA00022525"/>
    </source>
</evidence>
<evidence type="ECO:0000256" key="1">
    <source>
        <dbReference type="ARBA" id="ARBA00004613"/>
    </source>
</evidence>
<keyword evidence="3" id="KW-0732">Signal</keyword>
<dbReference type="EMBL" id="CAJPEX010003212">
    <property type="protein sequence ID" value="CAG0921970.1"/>
    <property type="molecule type" value="Genomic_DNA"/>
</dbReference>
<dbReference type="SMART" id="SM00041">
    <property type="entry name" value="CT"/>
    <property type="match status" value="1"/>
</dbReference>
<dbReference type="PANTHER" id="PTHR15283">
    <property type="entry name" value="GREMLIN 1"/>
    <property type="match status" value="1"/>
</dbReference>
<dbReference type="GO" id="GO:0005615">
    <property type="term" value="C:extracellular space"/>
    <property type="evidence" value="ECO:0007669"/>
    <property type="project" value="TreeGrafter"/>
</dbReference>
<dbReference type="Pfam" id="PF03045">
    <property type="entry name" value="DAN"/>
    <property type="match status" value="1"/>
</dbReference>
<dbReference type="InterPro" id="IPR004133">
    <property type="entry name" value="DAN_dom"/>
</dbReference>
<sequence>MQLSVVPKSVLWLQVHNIVLFPEKHAWCNLTRIRQIVSHPGCESVEIDNSVCVGACFSYTVPQTSPPTPGDDLLHYCDSCQQADFEWRVVALECKEGKSPMLKHVQIINNCTCAKCQETPSASLHRKLSNEVDTPDSSHTPEFIPSVRRKKVPDGMASKTGPDLHLALGLGVHHDDTAVEHVSNSAAASATSQLMATTTNVPTSPAMSNRVLLPPPPLLDNGPDLISNAVDAVPGHHDNNAVPDDDDRKLH</sequence>
<dbReference type="GO" id="GO:0038098">
    <property type="term" value="P:sequestering of BMP from receptor via BMP binding"/>
    <property type="evidence" value="ECO:0007669"/>
    <property type="project" value="TreeGrafter"/>
</dbReference>
<dbReference type="Gene3D" id="2.10.90.10">
    <property type="entry name" value="Cystine-knot cytokines"/>
    <property type="match status" value="1"/>
</dbReference>
<reference evidence="8" key="1">
    <citation type="submission" date="2020-11" db="EMBL/GenBank/DDBJ databases">
        <authorList>
            <person name="Tran Van P."/>
        </authorList>
    </citation>
    <scope>NUCLEOTIDE SEQUENCE</scope>
</reference>
<evidence type="ECO:0000313" key="8">
    <source>
        <dbReference type="EMBL" id="CAD7281818.1"/>
    </source>
</evidence>